<evidence type="ECO:0000256" key="2">
    <source>
        <dbReference type="ARBA" id="ARBA00007749"/>
    </source>
</evidence>
<evidence type="ECO:0000313" key="9">
    <source>
        <dbReference type="Proteomes" id="UP000759103"/>
    </source>
</evidence>
<dbReference type="InterPro" id="IPR001018">
    <property type="entry name" value="Beta-lactamase_class-B_CS"/>
</dbReference>
<dbReference type="SMART" id="SM00849">
    <property type="entry name" value="Lactamase_B"/>
    <property type="match status" value="1"/>
</dbReference>
<dbReference type="PROSITE" id="PS00743">
    <property type="entry name" value="BETA_LACTAMASE_B_1"/>
    <property type="match status" value="1"/>
</dbReference>
<dbReference type="Gene3D" id="3.60.15.10">
    <property type="entry name" value="Ribonuclease Z/Hydroxyacylglutathione hydrolase-like"/>
    <property type="match status" value="1"/>
</dbReference>
<keyword evidence="5" id="KW-0862">Zinc</keyword>
<dbReference type="EMBL" id="JAHXZN010000004">
    <property type="protein sequence ID" value="MBW6531545.1"/>
    <property type="molecule type" value="Genomic_DNA"/>
</dbReference>
<dbReference type="PANTHER" id="PTHR42978:SF2">
    <property type="entry name" value="102 KBASES UNSTABLE REGION: FROM 1 TO 119443"/>
    <property type="match status" value="1"/>
</dbReference>
<dbReference type="SUPFAM" id="SSF56281">
    <property type="entry name" value="Metallo-hydrolase/oxidoreductase"/>
    <property type="match status" value="1"/>
</dbReference>
<dbReference type="InterPro" id="IPR051013">
    <property type="entry name" value="MBL_superfamily_lactonases"/>
</dbReference>
<dbReference type="InterPro" id="IPR036866">
    <property type="entry name" value="RibonucZ/Hydroxyglut_hydro"/>
</dbReference>
<evidence type="ECO:0000256" key="5">
    <source>
        <dbReference type="ARBA" id="ARBA00022833"/>
    </source>
</evidence>
<feature type="domain" description="Metallo-beta-lactamase" evidence="7">
    <location>
        <begin position="96"/>
        <end position="278"/>
    </location>
</feature>
<keyword evidence="4" id="KW-0378">Hydrolase</keyword>
<evidence type="ECO:0000256" key="3">
    <source>
        <dbReference type="ARBA" id="ARBA00022723"/>
    </source>
</evidence>
<feature type="signal peptide" evidence="6">
    <location>
        <begin position="1"/>
        <end position="21"/>
    </location>
</feature>
<proteinExistence type="inferred from homology"/>
<keyword evidence="6" id="KW-0732">Signal</keyword>
<evidence type="ECO:0000313" key="8">
    <source>
        <dbReference type="EMBL" id="MBW6531545.1"/>
    </source>
</evidence>
<feature type="chain" id="PRO_5045523227" evidence="6">
    <location>
        <begin position="22"/>
        <end position="333"/>
    </location>
</feature>
<evidence type="ECO:0000256" key="4">
    <source>
        <dbReference type="ARBA" id="ARBA00022801"/>
    </source>
</evidence>
<dbReference type="InterPro" id="IPR001279">
    <property type="entry name" value="Metallo-B-lactamas"/>
</dbReference>
<evidence type="ECO:0000256" key="6">
    <source>
        <dbReference type="SAM" id="SignalP"/>
    </source>
</evidence>
<keyword evidence="9" id="KW-1185">Reference proteome</keyword>
<evidence type="ECO:0000259" key="7">
    <source>
        <dbReference type="SMART" id="SM00849"/>
    </source>
</evidence>
<dbReference type="Pfam" id="PF00753">
    <property type="entry name" value="Lactamase_B"/>
    <property type="match status" value="1"/>
</dbReference>
<evidence type="ECO:0000256" key="1">
    <source>
        <dbReference type="ARBA" id="ARBA00001947"/>
    </source>
</evidence>
<protein>
    <submittedName>
        <fullName evidence="8">MBL fold metallo-hydrolase</fullName>
    </submittedName>
</protein>
<organism evidence="8 9">
    <name type="scientific">Sphingomonas citri</name>
    <dbReference type="NCBI Taxonomy" id="2862499"/>
    <lineage>
        <taxon>Bacteria</taxon>
        <taxon>Pseudomonadati</taxon>
        <taxon>Pseudomonadota</taxon>
        <taxon>Alphaproteobacteria</taxon>
        <taxon>Sphingomonadales</taxon>
        <taxon>Sphingomonadaceae</taxon>
        <taxon>Sphingomonas</taxon>
    </lineage>
</organism>
<comment type="cofactor">
    <cofactor evidence="1">
        <name>Zn(2+)</name>
        <dbReference type="ChEBI" id="CHEBI:29105"/>
    </cofactor>
</comment>
<comment type="similarity">
    <text evidence="2">Belongs to the metallo-beta-lactamase superfamily.</text>
</comment>
<sequence length="333" mass="37132">MTLTAWLAALLAATPVPTPGAADYPRPLAFPKEDRAAAARAFDAARRIARDDLFVDFAHRCILDARYKPRTQGEQYNGVVEPFAAFDELFSVGQMAVSAWALRTRDGIVLFDSLNNADEARTLIEPNLRAMGLDPRDVRYVILSHAHGDHYGGAAHFQQAYGARVIASAADWDEMESPRRLEVRGWGPPPRRDIAVADGESRVIGGVPIRFHVTPGHTRGTLSTIFPVHDRGRRHVVGFYGGSGLPWTPALRAAQVGSIQRWIGLTRAAGVDSQIGNHPLHYEALERLELLRYRRGGQTNPFVLGRDRYRRYMQVQEQCTRLWIARNGEPQPL</sequence>
<dbReference type="CDD" id="cd16280">
    <property type="entry name" value="metallo-hydrolase-like_MBL-fold"/>
    <property type="match status" value="1"/>
</dbReference>
<comment type="caution">
    <text evidence="8">The sequence shown here is derived from an EMBL/GenBank/DDBJ whole genome shotgun (WGS) entry which is preliminary data.</text>
</comment>
<accession>A0ABS7BPV4</accession>
<dbReference type="Proteomes" id="UP000759103">
    <property type="component" value="Unassembled WGS sequence"/>
</dbReference>
<dbReference type="RefSeq" id="WP_219748949.1">
    <property type="nucleotide sequence ID" value="NZ_JAHXZN010000004.1"/>
</dbReference>
<dbReference type="PANTHER" id="PTHR42978">
    <property type="entry name" value="QUORUM-QUENCHING LACTONASE YTNP-RELATED-RELATED"/>
    <property type="match status" value="1"/>
</dbReference>
<gene>
    <name evidence="8" type="ORF">KZ820_12445</name>
</gene>
<keyword evidence="3" id="KW-0479">Metal-binding</keyword>
<name>A0ABS7BPV4_9SPHN</name>
<reference evidence="8 9" key="1">
    <citation type="submission" date="2021-07" db="EMBL/GenBank/DDBJ databases">
        <title>Sphingomonas sp.</title>
        <authorList>
            <person name="Feng G."/>
            <person name="Li J."/>
            <person name="Pan M."/>
        </authorList>
    </citation>
    <scope>NUCLEOTIDE SEQUENCE [LARGE SCALE GENOMIC DNA]</scope>
    <source>
        <strain evidence="8 9">RRHST34</strain>
    </source>
</reference>